<dbReference type="AlphaFoldDB" id="A0A7Z7IR91"/>
<comment type="caution">
    <text evidence="3">The sequence shown here is derived from an EMBL/GenBank/DDBJ whole genome shotgun (WGS) entry which is preliminary data.</text>
</comment>
<name>A0A7Z7IR91_9MYCO</name>
<comment type="similarity">
    <text evidence="1">Belongs to the mycobacterial PPE family.</text>
</comment>
<dbReference type="Gene3D" id="1.20.1260.20">
    <property type="entry name" value="PPE superfamily"/>
    <property type="match status" value="1"/>
</dbReference>
<sequence length="297" mass="30473">MDFGALPPEVNSARMHSGPGSDPMLVAAAAWDKLADELYSTAASYSSILWTLTDEGWRGPASGSMAAAVIPYIRWLTSTAAQAEQIADQARTAASAYDTAFAATVPPSEIEANRARMASLVAGNVVSQDTPAITALEAEYGEMWAQDASAMYRYASGSAVAATVTPFASPTLGDYLSGMLGFDGDGGDPDMSALAMSAVPQVLRSLARPGQSASAAATMARLLRVSPLSPVSAFAAAISSPTSMTSSGTSAAMVSQQTPADHHMKVSAGWGRGQLVGSLVVPRSWGPTAFGSLRSIA</sequence>
<dbReference type="InterPro" id="IPR000030">
    <property type="entry name" value="PPE_dom"/>
</dbReference>
<dbReference type="FunFam" id="1.20.1260.20:FF:000001">
    <property type="entry name" value="PPE family protein PPE41"/>
    <property type="match status" value="1"/>
</dbReference>
<evidence type="ECO:0000313" key="3">
    <source>
        <dbReference type="EMBL" id="SOJ57258.1"/>
    </source>
</evidence>
<dbReference type="SUPFAM" id="SSF140459">
    <property type="entry name" value="PE/PPE dimer-like"/>
    <property type="match status" value="1"/>
</dbReference>
<dbReference type="InterPro" id="IPR038332">
    <property type="entry name" value="PPE_sf"/>
</dbReference>
<dbReference type="EMBL" id="OCTY01000002">
    <property type="protein sequence ID" value="SOJ57258.1"/>
    <property type="molecule type" value="Genomic_DNA"/>
</dbReference>
<dbReference type="PANTHER" id="PTHR46766">
    <property type="entry name" value="GLUTAMINE-RICH PROTEIN 2"/>
    <property type="match status" value="1"/>
</dbReference>
<proteinExistence type="inferred from homology"/>
<keyword evidence="4" id="KW-1185">Reference proteome</keyword>
<gene>
    <name evidence="3" type="ORF">MSIMFB_04734</name>
</gene>
<accession>A0A7Z7IR91</accession>
<dbReference type="Pfam" id="PF00823">
    <property type="entry name" value="PPE"/>
    <property type="match status" value="1"/>
</dbReference>
<organism evidence="3 4">
    <name type="scientific">Mycobacterium simulans</name>
    <dbReference type="NCBI Taxonomy" id="627089"/>
    <lineage>
        <taxon>Bacteria</taxon>
        <taxon>Bacillati</taxon>
        <taxon>Actinomycetota</taxon>
        <taxon>Actinomycetes</taxon>
        <taxon>Mycobacteriales</taxon>
        <taxon>Mycobacteriaceae</taxon>
        <taxon>Mycobacterium</taxon>
    </lineage>
</organism>
<dbReference type="RefSeq" id="WP_186244714.1">
    <property type="nucleotide sequence ID" value="NZ_OCTY01000002.1"/>
</dbReference>
<evidence type="ECO:0000313" key="4">
    <source>
        <dbReference type="Proteomes" id="UP000554965"/>
    </source>
</evidence>
<dbReference type="Proteomes" id="UP000554965">
    <property type="component" value="Unassembled WGS sequence"/>
</dbReference>
<reference evidence="3 4" key="1">
    <citation type="submission" date="2017-10" db="EMBL/GenBank/DDBJ databases">
        <authorList>
            <consortium name="Urmite Genomes"/>
        </authorList>
    </citation>
    <scope>NUCLEOTIDE SEQUENCE [LARGE SCALE GENOMIC DNA]</scope>
    <source>
        <strain evidence="3 4">FB-527</strain>
    </source>
</reference>
<evidence type="ECO:0000259" key="2">
    <source>
        <dbReference type="Pfam" id="PF00823"/>
    </source>
</evidence>
<dbReference type="PANTHER" id="PTHR46766:SF1">
    <property type="entry name" value="GLUTAMINE-RICH PROTEIN 2"/>
    <property type="match status" value="1"/>
</dbReference>
<feature type="domain" description="PPE" evidence="2">
    <location>
        <begin position="2"/>
        <end position="164"/>
    </location>
</feature>
<protein>
    <submittedName>
        <fullName evidence="3">Putative PPE family protein PPE32</fullName>
    </submittedName>
</protein>
<evidence type="ECO:0000256" key="1">
    <source>
        <dbReference type="ARBA" id="ARBA00010652"/>
    </source>
</evidence>
<dbReference type="GO" id="GO:0052572">
    <property type="term" value="P:response to host immune response"/>
    <property type="evidence" value="ECO:0007669"/>
    <property type="project" value="TreeGrafter"/>
</dbReference>